<dbReference type="SUPFAM" id="SSF52172">
    <property type="entry name" value="CheY-like"/>
    <property type="match status" value="2"/>
</dbReference>
<feature type="modified residue" description="4-aspartylphosphate" evidence="6">
    <location>
        <position position="936"/>
    </location>
</feature>
<evidence type="ECO:0000256" key="2">
    <source>
        <dbReference type="ARBA" id="ARBA00012438"/>
    </source>
</evidence>
<dbReference type="InterPro" id="IPR004358">
    <property type="entry name" value="Sig_transdc_His_kin-like_C"/>
</dbReference>
<dbReference type="SUPFAM" id="SSF55785">
    <property type="entry name" value="PYP-like sensor domain (PAS domain)"/>
    <property type="match status" value="2"/>
</dbReference>
<dbReference type="InterPro" id="IPR011006">
    <property type="entry name" value="CheY-like_superfamily"/>
</dbReference>
<keyword evidence="4" id="KW-0902">Two-component regulatory system</keyword>
<dbReference type="SMART" id="SM00387">
    <property type="entry name" value="HATPase_c"/>
    <property type="match status" value="1"/>
</dbReference>
<evidence type="ECO:0000256" key="3">
    <source>
        <dbReference type="ARBA" id="ARBA00022553"/>
    </source>
</evidence>
<dbReference type="SMART" id="SM00086">
    <property type="entry name" value="PAC"/>
    <property type="match status" value="2"/>
</dbReference>
<keyword evidence="8" id="KW-1133">Transmembrane helix</keyword>
<evidence type="ECO:0000259" key="13">
    <source>
        <dbReference type="PROSITE" id="PS50894"/>
    </source>
</evidence>
<sequence length="1338" mass="140364">MQDDSSSTLPSIRSKIAQLLLACTVPAALGFCVLVQHFYQREREQINNDALQTARALSAAVERDFGNIETAALALAGSPSLRNGDFAAFEVQAAALLRPQFPGFGFVLSDASGRQFVNTTLAPGQPFPHYANRERLRPVFAHARSVRSNLFIGSVSKVPLLALDVPVLREGKVVYSLTVALRPERLGRLLTEQHLPAHQLVCLLDANGTVVARTQSAHSFVGQPGAPEVRAHMRAGGNGVVRTTLPDGTPVYASISRSAASGWTVAIATPQAQVLAAVLSSVAGLSAAVALLLAAGFALAWLLGRRIRAALTALTGLAEALAAGAPPPAATGLRETAAAAAAIRALAQDIRERQRTEAAFRASKQLLKSIVENIPAMIFVKSADQLRYEMFNPHGELTLGQLREDILGKTDHECFTAERADAFVASDRHVLATGNMVEMEEEAIAAVGGDKRYFATRKVVLRNDSGAATHVLGVSIDLTERKRAEEVLRATTERLRQSERFIRAVTDKLPGMVSYWDAALRCRFANRLYADWLGSDSAALDGRALPELLGAERFAACAAQVDGVLAGRAQRFEQDLLWRDGALRHVWTNFIPDLDEHGAVRGFFVLASDVSELKRSGQRLRELNEELVRARDKAEAASDAKGAFLANMSHEIRTPMNAIIGLARLLEEAPLARRERGHVAKIQMATQALLAVVNDVLDFSKIEAGQLTLETAPFSLEQVLNSVAVLAAGNAWAKGVEPVFAIAADVPAQLLGDAMRLQQILLNLVGNAVKFTERGEVLLSVRLARRDGAGVALAFSVRDSGIGISAEQQARIFDAFTQGDNSTSRKYGGTGLGLAICRRVAGLMGGAIVVDSAPGKGSDFRFSCPFGLPSGAAAPAAAVPLFVLVVDDNASARAALAEACAAFGWQVWTADGGAAGLALLRRCAREGRRPDLLLLDGAMPGMDGAAMLAAARAAPQLPLPPVLLLAPGHAGAALEQSAASLGLAGVLGKPVLPTPLRAAVEAAVGRAVPAPAAPPKPLAGRLAGLRVLLVEDHEINQEVAHFILRQCGASVTIAANGSLAVDLLARAAGQFDVVLMDLQMPVMNGYDATVAIRAMGLVALPVVAMSANAMAEDRRRALAIGMDAHLAKPIDVDELIATLTALAPRAAPAIAGIDLDTALPRFGGDAAALVALLKRFAQAQGDAPAKVRGLLADGQPELAAQLLHRVRGVAANLGAHAVAAHSARAEAALRGGDTAALAATLDTLEQALAVVTAAARAAPLPPPRAATGADDLKAALAALLVLVQQHNLKALAQCHALQPALERADRNAAAALAEAIDTLDFAGAETLLLALLQRKEST</sequence>
<dbReference type="PROSITE" id="PS50894">
    <property type="entry name" value="HPT"/>
    <property type="match status" value="1"/>
</dbReference>
<feature type="domain" description="PAC" evidence="12">
    <location>
        <begin position="570"/>
        <end position="622"/>
    </location>
</feature>
<keyword evidence="3 6" id="KW-0597">Phosphoprotein</keyword>
<dbReference type="SMART" id="SM00091">
    <property type="entry name" value="PAS"/>
    <property type="match status" value="2"/>
</dbReference>
<feature type="modified residue" description="4-aspartylphosphate" evidence="6">
    <location>
        <position position="1077"/>
    </location>
</feature>
<name>A0ABT5K761_9BURK</name>
<dbReference type="PROSITE" id="PS50113">
    <property type="entry name" value="PAC"/>
    <property type="match status" value="2"/>
</dbReference>
<dbReference type="InterPro" id="IPR001789">
    <property type="entry name" value="Sig_transdc_resp-reg_receiver"/>
</dbReference>
<keyword evidence="8" id="KW-0472">Membrane</keyword>
<feature type="domain" description="PAS" evidence="11">
    <location>
        <begin position="363"/>
        <end position="434"/>
    </location>
</feature>
<comment type="catalytic activity">
    <reaction evidence="1">
        <text>ATP + protein L-histidine = ADP + protein N-phospho-L-histidine.</text>
        <dbReference type="EC" id="2.7.13.3"/>
    </reaction>
</comment>
<dbReference type="PANTHER" id="PTHR45339:SF3">
    <property type="entry name" value="HISTIDINE KINASE"/>
    <property type="match status" value="1"/>
</dbReference>
<dbReference type="InterPro" id="IPR003594">
    <property type="entry name" value="HATPase_dom"/>
</dbReference>
<dbReference type="InterPro" id="IPR035965">
    <property type="entry name" value="PAS-like_dom_sf"/>
</dbReference>
<dbReference type="Gene3D" id="3.30.565.10">
    <property type="entry name" value="Histidine kinase-like ATPase, C-terminal domain"/>
    <property type="match status" value="1"/>
</dbReference>
<dbReference type="PROSITE" id="PS50110">
    <property type="entry name" value="RESPONSE_REGULATORY"/>
    <property type="match status" value="2"/>
</dbReference>
<dbReference type="Proteomes" id="UP001221208">
    <property type="component" value="Unassembled WGS sequence"/>
</dbReference>
<dbReference type="Gene3D" id="3.30.450.20">
    <property type="entry name" value="PAS domain"/>
    <property type="match status" value="3"/>
</dbReference>
<feature type="domain" description="Response regulatory" evidence="10">
    <location>
        <begin position="882"/>
        <end position="1004"/>
    </location>
</feature>
<dbReference type="NCBIfam" id="TIGR00229">
    <property type="entry name" value="sensory_box"/>
    <property type="match status" value="2"/>
</dbReference>
<organism evidence="14 15">
    <name type="scientific">Janthinobacterium fluminis</name>
    <dbReference type="NCBI Taxonomy" id="2987524"/>
    <lineage>
        <taxon>Bacteria</taxon>
        <taxon>Pseudomonadati</taxon>
        <taxon>Pseudomonadota</taxon>
        <taxon>Betaproteobacteria</taxon>
        <taxon>Burkholderiales</taxon>
        <taxon>Oxalobacteraceae</taxon>
        <taxon>Janthinobacterium</taxon>
    </lineage>
</organism>
<evidence type="ECO:0000259" key="11">
    <source>
        <dbReference type="PROSITE" id="PS50112"/>
    </source>
</evidence>
<dbReference type="Pfam" id="PF02518">
    <property type="entry name" value="HATPase_c"/>
    <property type="match status" value="1"/>
</dbReference>
<dbReference type="CDD" id="cd00082">
    <property type="entry name" value="HisKA"/>
    <property type="match status" value="1"/>
</dbReference>
<evidence type="ECO:0000259" key="9">
    <source>
        <dbReference type="PROSITE" id="PS50109"/>
    </source>
</evidence>
<reference evidence="14 15" key="1">
    <citation type="submission" date="2022-10" db="EMBL/GenBank/DDBJ databases">
        <title>Janthinobacterium sp. hw3 Genome sequencing.</title>
        <authorList>
            <person name="Park S."/>
        </authorList>
    </citation>
    <scope>NUCLEOTIDE SEQUENCE [LARGE SCALE GENOMIC DNA]</scope>
    <source>
        <strain evidence="15">hw3</strain>
    </source>
</reference>
<evidence type="ECO:0000313" key="14">
    <source>
        <dbReference type="EMBL" id="MDC8759881.1"/>
    </source>
</evidence>
<proteinExistence type="predicted"/>
<feature type="domain" description="Histidine kinase" evidence="9">
    <location>
        <begin position="647"/>
        <end position="868"/>
    </location>
</feature>
<feature type="domain" description="HPt" evidence="13">
    <location>
        <begin position="1165"/>
        <end position="1258"/>
    </location>
</feature>
<dbReference type="InterPro" id="IPR005467">
    <property type="entry name" value="His_kinase_dom"/>
</dbReference>
<dbReference type="SMART" id="SM00448">
    <property type="entry name" value="REC"/>
    <property type="match status" value="2"/>
</dbReference>
<dbReference type="EMBL" id="JAQQXR010000009">
    <property type="protein sequence ID" value="MDC8759881.1"/>
    <property type="molecule type" value="Genomic_DNA"/>
</dbReference>
<dbReference type="Pfam" id="PF08448">
    <property type="entry name" value="PAS_4"/>
    <property type="match status" value="2"/>
</dbReference>
<feature type="transmembrane region" description="Helical" evidence="8">
    <location>
        <begin position="274"/>
        <end position="303"/>
    </location>
</feature>
<evidence type="ECO:0000313" key="15">
    <source>
        <dbReference type="Proteomes" id="UP001221208"/>
    </source>
</evidence>
<keyword evidence="15" id="KW-1185">Reference proteome</keyword>
<dbReference type="InterPro" id="IPR000014">
    <property type="entry name" value="PAS"/>
</dbReference>
<dbReference type="Pfam" id="PF00512">
    <property type="entry name" value="HisKA"/>
    <property type="match status" value="1"/>
</dbReference>
<dbReference type="InterPro" id="IPR036890">
    <property type="entry name" value="HATPase_C_sf"/>
</dbReference>
<protein>
    <recommendedName>
        <fullName evidence="2">histidine kinase</fullName>
        <ecNumber evidence="2">2.7.13.3</ecNumber>
    </recommendedName>
</protein>
<dbReference type="SUPFAM" id="SSF55874">
    <property type="entry name" value="ATPase domain of HSP90 chaperone/DNA topoisomerase II/histidine kinase"/>
    <property type="match status" value="1"/>
</dbReference>
<accession>A0ABT5K761</accession>
<dbReference type="SUPFAM" id="SSF47384">
    <property type="entry name" value="Homodimeric domain of signal transducing histidine kinase"/>
    <property type="match status" value="1"/>
</dbReference>
<dbReference type="Gene3D" id="1.20.120.160">
    <property type="entry name" value="HPT domain"/>
    <property type="match status" value="1"/>
</dbReference>
<dbReference type="Gene3D" id="3.40.50.2300">
    <property type="match status" value="2"/>
</dbReference>
<evidence type="ECO:0000256" key="4">
    <source>
        <dbReference type="ARBA" id="ARBA00023012"/>
    </source>
</evidence>
<dbReference type="CDD" id="cd00130">
    <property type="entry name" value="PAS"/>
    <property type="match status" value="1"/>
</dbReference>
<dbReference type="PROSITE" id="PS50112">
    <property type="entry name" value="PAS"/>
    <property type="match status" value="1"/>
</dbReference>
<dbReference type="SUPFAM" id="SSF47226">
    <property type="entry name" value="Histidine-containing phosphotransfer domain, HPT domain"/>
    <property type="match status" value="1"/>
</dbReference>
<evidence type="ECO:0000256" key="7">
    <source>
        <dbReference type="SAM" id="Coils"/>
    </source>
</evidence>
<dbReference type="InterPro" id="IPR000700">
    <property type="entry name" value="PAS-assoc_C"/>
</dbReference>
<feature type="domain" description="Response regulatory" evidence="10">
    <location>
        <begin position="1026"/>
        <end position="1143"/>
    </location>
</feature>
<evidence type="ECO:0000256" key="8">
    <source>
        <dbReference type="SAM" id="Phobius"/>
    </source>
</evidence>
<dbReference type="PANTHER" id="PTHR45339">
    <property type="entry name" value="HYBRID SIGNAL TRANSDUCTION HISTIDINE KINASE J"/>
    <property type="match status" value="1"/>
</dbReference>
<evidence type="ECO:0000256" key="5">
    <source>
        <dbReference type="PROSITE-ProRule" id="PRU00110"/>
    </source>
</evidence>
<dbReference type="PROSITE" id="PS50109">
    <property type="entry name" value="HIS_KIN"/>
    <property type="match status" value="1"/>
</dbReference>
<evidence type="ECO:0000256" key="1">
    <source>
        <dbReference type="ARBA" id="ARBA00000085"/>
    </source>
</evidence>
<dbReference type="PRINTS" id="PR00344">
    <property type="entry name" value="BCTRLSENSOR"/>
</dbReference>
<dbReference type="InterPro" id="IPR036097">
    <property type="entry name" value="HisK_dim/P_sf"/>
</dbReference>
<evidence type="ECO:0000256" key="6">
    <source>
        <dbReference type="PROSITE-ProRule" id="PRU00169"/>
    </source>
</evidence>
<dbReference type="CDD" id="cd16922">
    <property type="entry name" value="HATPase_EvgS-ArcB-TorS-like"/>
    <property type="match status" value="1"/>
</dbReference>
<feature type="coiled-coil region" evidence="7">
    <location>
        <begin position="613"/>
        <end position="640"/>
    </location>
</feature>
<keyword evidence="7" id="KW-0175">Coiled coil</keyword>
<feature type="domain" description="PAC" evidence="12">
    <location>
        <begin position="437"/>
        <end position="490"/>
    </location>
</feature>
<evidence type="ECO:0000259" key="10">
    <source>
        <dbReference type="PROSITE" id="PS50110"/>
    </source>
</evidence>
<feature type="modified residue" description="Phosphohistidine" evidence="5">
    <location>
        <position position="1204"/>
    </location>
</feature>
<dbReference type="EC" id="2.7.13.3" evidence="2"/>
<feature type="transmembrane region" description="Helical" evidence="8">
    <location>
        <begin position="16"/>
        <end position="35"/>
    </location>
</feature>
<dbReference type="Pfam" id="PF00072">
    <property type="entry name" value="Response_reg"/>
    <property type="match status" value="2"/>
</dbReference>
<dbReference type="InterPro" id="IPR003661">
    <property type="entry name" value="HisK_dim/P_dom"/>
</dbReference>
<dbReference type="CDD" id="cd17546">
    <property type="entry name" value="REC_hyHK_CKI1_RcsC-like"/>
    <property type="match status" value="1"/>
</dbReference>
<dbReference type="InterPro" id="IPR013656">
    <property type="entry name" value="PAS_4"/>
</dbReference>
<dbReference type="RefSeq" id="WP_273673327.1">
    <property type="nucleotide sequence ID" value="NZ_JAQQXR010000009.1"/>
</dbReference>
<gene>
    <name evidence="14" type="ORF">OIK44_20035</name>
</gene>
<evidence type="ECO:0000259" key="12">
    <source>
        <dbReference type="PROSITE" id="PS50113"/>
    </source>
</evidence>
<dbReference type="SMART" id="SM00388">
    <property type="entry name" value="HisKA"/>
    <property type="match status" value="1"/>
</dbReference>
<dbReference type="CDD" id="cd18774">
    <property type="entry name" value="PDC2_HK_sensor"/>
    <property type="match status" value="1"/>
</dbReference>
<dbReference type="Gene3D" id="1.10.287.130">
    <property type="match status" value="1"/>
</dbReference>
<dbReference type="InterPro" id="IPR036641">
    <property type="entry name" value="HPT_dom_sf"/>
</dbReference>
<dbReference type="InterPro" id="IPR008207">
    <property type="entry name" value="Sig_transdc_His_kin_Hpt_dom"/>
</dbReference>
<keyword evidence="8" id="KW-0812">Transmembrane</keyword>
<comment type="caution">
    <text evidence="14">The sequence shown here is derived from an EMBL/GenBank/DDBJ whole genome shotgun (WGS) entry which is preliminary data.</text>
</comment>
<dbReference type="InterPro" id="IPR001610">
    <property type="entry name" value="PAC"/>
</dbReference>